<dbReference type="Proteomes" id="UP001597118">
    <property type="component" value="Unassembled WGS sequence"/>
</dbReference>
<evidence type="ECO:0000256" key="2">
    <source>
        <dbReference type="ARBA" id="ARBA00022692"/>
    </source>
</evidence>
<evidence type="ECO:0000313" key="7">
    <source>
        <dbReference type="Proteomes" id="UP001597118"/>
    </source>
</evidence>
<evidence type="ECO:0000256" key="1">
    <source>
        <dbReference type="ARBA" id="ARBA00004141"/>
    </source>
</evidence>
<accession>A0ABW4IB01</accession>
<sequence>MSSSSQKTAKIIYWVTTILLALFILPGIFFLNSPMALEGVRHLGIPEWLRYEVGIGSFIGGLIILLPVWSRLKEWAYVALGIVYISAFIGHLSIDGLQAVTFQALLMLVILLLSYCYWHKLNTPR</sequence>
<evidence type="ECO:0000256" key="5">
    <source>
        <dbReference type="SAM" id="Phobius"/>
    </source>
</evidence>
<comment type="subcellular location">
    <subcellularLocation>
        <location evidence="1">Membrane</location>
        <topology evidence="1">Multi-pass membrane protein</topology>
    </subcellularLocation>
</comment>
<dbReference type="Pfam" id="PF13564">
    <property type="entry name" value="DoxX_2"/>
    <property type="match status" value="1"/>
</dbReference>
<evidence type="ECO:0000256" key="3">
    <source>
        <dbReference type="ARBA" id="ARBA00022989"/>
    </source>
</evidence>
<feature type="transmembrane region" description="Helical" evidence="5">
    <location>
        <begin position="51"/>
        <end position="69"/>
    </location>
</feature>
<feature type="transmembrane region" description="Helical" evidence="5">
    <location>
        <begin position="76"/>
        <end position="94"/>
    </location>
</feature>
<dbReference type="InterPro" id="IPR032808">
    <property type="entry name" value="DoxX"/>
</dbReference>
<protein>
    <submittedName>
        <fullName evidence="6">DoxX family protein</fullName>
    </submittedName>
</protein>
<comment type="caution">
    <text evidence="6">The sequence shown here is derived from an EMBL/GenBank/DDBJ whole genome shotgun (WGS) entry which is preliminary data.</text>
</comment>
<evidence type="ECO:0000256" key="4">
    <source>
        <dbReference type="ARBA" id="ARBA00023136"/>
    </source>
</evidence>
<keyword evidence="4 5" id="KW-0472">Membrane</keyword>
<proteinExistence type="predicted"/>
<organism evidence="6 7">
    <name type="scientific">Pseudopedobacter beijingensis</name>
    <dbReference type="NCBI Taxonomy" id="1207056"/>
    <lineage>
        <taxon>Bacteria</taxon>
        <taxon>Pseudomonadati</taxon>
        <taxon>Bacteroidota</taxon>
        <taxon>Sphingobacteriia</taxon>
        <taxon>Sphingobacteriales</taxon>
        <taxon>Sphingobacteriaceae</taxon>
        <taxon>Pseudopedobacter</taxon>
    </lineage>
</organism>
<keyword evidence="7" id="KW-1185">Reference proteome</keyword>
<dbReference type="RefSeq" id="WP_379662317.1">
    <property type="nucleotide sequence ID" value="NZ_JBHUDG010000012.1"/>
</dbReference>
<gene>
    <name evidence="6" type="ORF">ACFSAH_08630</name>
</gene>
<keyword evidence="3 5" id="KW-1133">Transmembrane helix</keyword>
<keyword evidence="2 5" id="KW-0812">Transmembrane</keyword>
<dbReference type="EMBL" id="JBHUDG010000012">
    <property type="protein sequence ID" value="MFD1629940.1"/>
    <property type="molecule type" value="Genomic_DNA"/>
</dbReference>
<name>A0ABW4IB01_9SPHI</name>
<feature type="transmembrane region" description="Helical" evidence="5">
    <location>
        <begin position="12"/>
        <end position="31"/>
    </location>
</feature>
<reference evidence="7" key="1">
    <citation type="journal article" date="2019" name="Int. J. Syst. Evol. Microbiol.">
        <title>The Global Catalogue of Microorganisms (GCM) 10K type strain sequencing project: providing services to taxonomists for standard genome sequencing and annotation.</title>
        <authorList>
            <consortium name="The Broad Institute Genomics Platform"/>
            <consortium name="The Broad Institute Genome Sequencing Center for Infectious Disease"/>
            <person name="Wu L."/>
            <person name="Ma J."/>
        </authorList>
    </citation>
    <scope>NUCLEOTIDE SEQUENCE [LARGE SCALE GENOMIC DNA]</scope>
    <source>
        <strain evidence="7">CCUG 53762</strain>
    </source>
</reference>
<feature type="transmembrane region" description="Helical" evidence="5">
    <location>
        <begin position="100"/>
        <end position="118"/>
    </location>
</feature>
<evidence type="ECO:0000313" key="6">
    <source>
        <dbReference type="EMBL" id="MFD1629940.1"/>
    </source>
</evidence>